<dbReference type="RefSeq" id="WP_127746360.1">
    <property type="nucleotide sequence ID" value="NZ_SACN01000005.1"/>
</dbReference>
<evidence type="ECO:0000256" key="1">
    <source>
        <dbReference type="SAM" id="Phobius"/>
    </source>
</evidence>
<keyword evidence="1" id="KW-1133">Transmembrane helix</keyword>
<keyword evidence="1" id="KW-0472">Membrane</keyword>
<dbReference type="OrthoDB" id="9815212at2"/>
<keyword evidence="1" id="KW-0812">Transmembrane</keyword>
<gene>
    <name evidence="2" type="ORF">EOD43_21560</name>
</gene>
<dbReference type="InterPro" id="IPR019088">
    <property type="entry name" value="CHP02186-rel_TM"/>
</dbReference>
<evidence type="ECO:0000313" key="2">
    <source>
        <dbReference type="EMBL" id="RVT89362.1"/>
    </source>
</evidence>
<dbReference type="Pfam" id="PF09608">
    <property type="entry name" value="Alph_Pro_TM"/>
    <property type="match status" value="1"/>
</dbReference>
<dbReference type="EMBL" id="SACN01000005">
    <property type="protein sequence ID" value="RVT89362.1"/>
    <property type="molecule type" value="Genomic_DNA"/>
</dbReference>
<feature type="transmembrane region" description="Helical" evidence="1">
    <location>
        <begin position="228"/>
        <end position="247"/>
    </location>
</feature>
<protein>
    <recommendedName>
        <fullName evidence="4">TIGR02186 family protein</fullName>
    </recommendedName>
</protein>
<sequence>MKRRWLLPLLTIAPMLMGAEQPKLVPDVSQRQIDIIYSFTGAELLLFGAILYPGGRAPTKPPEIAVVIKGPPEPVLVREKARIAGIWINADSAAYRSVPSFYALASSKPIGSIVQPRTAVIYELGIDNLQLSPSSGGDPAEARRFEEGVVDLKRRGGYYSESAHGVEISEGVLYRARIAIPARVPVGRYTAETYLIQDGRVIAAATRDIDIAKSGFEAFVARWAEKHAIIYGLVAIALSLALGWAAGQISDRLKR</sequence>
<accession>A0A437LVE3</accession>
<reference evidence="2 3" key="1">
    <citation type="submission" date="2019-01" db="EMBL/GenBank/DDBJ databases">
        <authorList>
            <person name="Chen W.-M."/>
        </authorList>
    </citation>
    <scope>NUCLEOTIDE SEQUENCE [LARGE SCALE GENOMIC DNA]</scope>
    <source>
        <strain evidence="2 3">CCP-7</strain>
    </source>
</reference>
<evidence type="ECO:0000313" key="3">
    <source>
        <dbReference type="Proteomes" id="UP000282971"/>
    </source>
</evidence>
<keyword evidence="3" id="KW-1185">Reference proteome</keyword>
<dbReference type="AlphaFoldDB" id="A0A437LVE3"/>
<organism evidence="2 3">
    <name type="scientific">Sphingomonas crocodyli</name>
    <dbReference type="NCBI Taxonomy" id="1979270"/>
    <lineage>
        <taxon>Bacteria</taxon>
        <taxon>Pseudomonadati</taxon>
        <taxon>Pseudomonadota</taxon>
        <taxon>Alphaproteobacteria</taxon>
        <taxon>Sphingomonadales</taxon>
        <taxon>Sphingomonadaceae</taxon>
        <taxon>Sphingomonas</taxon>
    </lineage>
</organism>
<name>A0A437LVE3_9SPHN</name>
<proteinExistence type="predicted"/>
<comment type="caution">
    <text evidence="2">The sequence shown here is derived from an EMBL/GenBank/DDBJ whole genome shotgun (WGS) entry which is preliminary data.</text>
</comment>
<evidence type="ECO:0008006" key="4">
    <source>
        <dbReference type="Google" id="ProtNLM"/>
    </source>
</evidence>
<dbReference type="Proteomes" id="UP000282971">
    <property type="component" value="Unassembled WGS sequence"/>
</dbReference>